<name>A0ABP8MHF2_9BACT</name>
<reference evidence="3" key="1">
    <citation type="journal article" date="2019" name="Int. J. Syst. Evol. Microbiol.">
        <title>The Global Catalogue of Microorganisms (GCM) 10K type strain sequencing project: providing services to taxonomists for standard genome sequencing and annotation.</title>
        <authorList>
            <consortium name="The Broad Institute Genomics Platform"/>
            <consortium name="The Broad Institute Genome Sequencing Center for Infectious Disease"/>
            <person name="Wu L."/>
            <person name="Ma J."/>
        </authorList>
    </citation>
    <scope>NUCLEOTIDE SEQUENCE [LARGE SCALE GENOMIC DNA]</scope>
    <source>
        <strain evidence="3">JCM 31921</strain>
    </source>
</reference>
<gene>
    <name evidence="2" type="ORF">GCM10023092_04220</name>
</gene>
<comment type="caution">
    <text evidence="2">The sequence shown here is derived from an EMBL/GenBank/DDBJ whole genome shotgun (WGS) entry which is preliminary data.</text>
</comment>
<keyword evidence="1" id="KW-0732">Signal</keyword>
<evidence type="ECO:0000313" key="2">
    <source>
        <dbReference type="EMBL" id="GAA4449621.1"/>
    </source>
</evidence>
<feature type="signal peptide" evidence="1">
    <location>
        <begin position="1"/>
        <end position="21"/>
    </location>
</feature>
<proteinExistence type="predicted"/>
<dbReference type="Gene3D" id="2.40.160.20">
    <property type="match status" value="1"/>
</dbReference>
<keyword evidence="3" id="KW-1185">Reference proteome</keyword>
<sequence>MKKAMIFAAMMAAGSTSIAQSATRGRSYNDGLVLINAGIGLSNWGVPLYGGVEAYVSDFTIGGMLSYRRYYSDWRDYRYDFSATTISAIANYHFNRVFNIPSNWDLYLGANIGYCFEGYDRPLGAPDYTYRRVGGLAAGLQLGGRYYFSRAAGLNLEVGGGNVLSDVRFGVTFRL</sequence>
<dbReference type="RefSeq" id="WP_344822193.1">
    <property type="nucleotide sequence ID" value="NZ_BAABEZ010000002.1"/>
</dbReference>
<protein>
    <recommendedName>
        <fullName evidence="4">Outer membrane protein beta-barrel domain-containing protein</fullName>
    </recommendedName>
</protein>
<evidence type="ECO:0000256" key="1">
    <source>
        <dbReference type="SAM" id="SignalP"/>
    </source>
</evidence>
<accession>A0ABP8MHF2</accession>
<evidence type="ECO:0000313" key="3">
    <source>
        <dbReference type="Proteomes" id="UP001501410"/>
    </source>
</evidence>
<evidence type="ECO:0008006" key="4">
    <source>
        <dbReference type="Google" id="ProtNLM"/>
    </source>
</evidence>
<organism evidence="2 3">
    <name type="scientific">Rurimicrobium arvi</name>
    <dbReference type="NCBI Taxonomy" id="2049916"/>
    <lineage>
        <taxon>Bacteria</taxon>
        <taxon>Pseudomonadati</taxon>
        <taxon>Bacteroidota</taxon>
        <taxon>Chitinophagia</taxon>
        <taxon>Chitinophagales</taxon>
        <taxon>Chitinophagaceae</taxon>
        <taxon>Rurimicrobium</taxon>
    </lineage>
</organism>
<dbReference type="EMBL" id="BAABEZ010000002">
    <property type="protein sequence ID" value="GAA4449621.1"/>
    <property type="molecule type" value="Genomic_DNA"/>
</dbReference>
<dbReference type="Proteomes" id="UP001501410">
    <property type="component" value="Unassembled WGS sequence"/>
</dbReference>
<feature type="chain" id="PRO_5047084243" description="Outer membrane protein beta-barrel domain-containing protein" evidence="1">
    <location>
        <begin position="22"/>
        <end position="175"/>
    </location>
</feature>